<gene>
    <name evidence="2" type="ORF">DCAR_0624929</name>
</gene>
<dbReference type="PANTHER" id="PTHR31672">
    <property type="entry name" value="BNACNNG10540D PROTEIN"/>
    <property type="match status" value="1"/>
</dbReference>
<dbReference type="SMART" id="SM00256">
    <property type="entry name" value="FBOX"/>
    <property type="match status" value="1"/>
</dbReference>
<dbReference type="InterPro" id="IPR001810">
    <property type="entry name" value="F-box_dom"/>
</dbReference>
<accession>A0AAF1B6A4</accession>
<reference evidence="2" key="2">
    <citation type="submission" date="2022-03" db="EMBL/GenBank/DDBJ databases">
        <title>Draft title - Genomic analysis of global carrot germplasm unveils the trajectory of domestication and the origin of high carotenoid orange carrot.</title>
        <authorList>
            <person name="Iorizzo M."/>
            <person name="Ellison S."/>
            <person name="Senalik D."/>
            <person name="Macko-Podgorni A."/>
            <person name="Grzebelus D."/>
            <person name="Bostan H."/>
            <person name="Rolling W."/>
            <person name="Curaba J."/>
            <person name="Simon P."/>
        </authorList>
    </citation>
    <scope>NUCLEOTIDE SEQUENCE</scope>
    <source>
        <tissue evidence="2">Leaf</tissue>
    </source>
</reference>
<protein>
    <recommendedName>
        <fullName evidence="1">F-box domain-containing protein</fullName>
    </recommendedName>
</protein>
<dbReference type="Pfam" id="PF08268">
    <property type="entry name" value="FBA_3"/>
    <property type="match status" value="1"/>
</dbReference>
<evidence type="ECO:0000259" key="1">
    <source>
        <dbReference type="PROSITE" id="PS50181"/>
    </source>
</evidence>
<dbReference type="AlphaFoldDB" id="A0AAF1B6A4"/>
<dbReference type="InterPro" id="IPR013187">
    <property type="entry name" value="F-box-assoc_dom_typ3"/>
</dbReference>
<evidence type="ECO:0000313" key="3">
    <source>
        <dbReference type="Proteomes" id="UP000077755"/>
    </source>
</evidence>
<dbReference type="Pfam" id="PF00646">
    <property type="entry name" value="F-box"/>
    <property type="match status" value="1"/>
</dbReference>
<dbReference type="PANTHER" id="PTHR31672:SF13">
    <property type="entry name" value="F-BOX PROTEIN CPR30-LIKE"/>
    <property type="match status" value="1"/>
</dbReference>
<dbReference type="InterPro" id="IPR017451">
    <property type="entry name" value="F-box-assoc_interact_dom"/>
</dbReference>
<proteinExistence type="predicted"/>
<dbReference type="EMBL" id="CP093348">
    <property type="protein sequence ID" value="WOH05512.1"/>
    <property type="molecule type" value="Genomic_DNA"/>
</dbReference>
<dbReference type="Gene3D" id="1.20.1280.50">
    <property type="match status" value="1"/>
</dbReference>
<dbReference type="CDD" id="cd22157">
    <property type="entry name" value="F-box_AtFBW1-like"/>
    <property type="match status" value="1"/>
</dbReference>
<dbReference type="InterPro" id="IPR050796">
    <property type="entry name" value="SCF_F-box_component"/>
</dbReference>
<feature type="domain" description="F-box" evidence="1">
    <location>
        <begin position="7"/>
        <end position="54"/>
    </location>
</feature>
<dbReference type="NCBIfam" id="TIGR01640">
    <property type="entry name" value="F_box_assoc_1"/>
    <property type="match status" value="1"/>
</dbReference>
<organism evidence="2 3">
    <name type="scientific">Daucus carota subsp. sativus</name>
    <name type="common">Carrot</name>
    <dbReference type="NCBI Taxonomy" id="79200"/>
    <lineage>
        <taxon>Eukaryota</taxon>
        <taxon>Viridiplantae</taxon>
        <taxon>Streptophyta</taxon>
        <taxon>Embryophyta</taxon>
        <taxon>Tracheophyta</taxon>
        <taxon>Spermatophyta</taxon>
        <taxon>Magnoliopsida</taxon>
        <taxon>eudicotyledons</taxon>
        <taxon>Gunneridae</taxon>
        <taxon>Pentapetalae</taxon>
        <taxon>asterids</taxon>
        <taxon>campanulids</taxon>
        <taxon>Apiales</taxon>
        <taxon>Apiaceae</taxon>
        <taxon>Apioideae</taxon>
        <taxon>Scandiceae</taxon>
        <taxon>Daucinae</taxon>
        <taxon>Daucus</taxon>
        <taxon>Daucus sect. Daucus</taxon>
    </lineage>
</organism>
<evidence type="ECO:0000313" key="2">
    <source>
        <dbReference type="EMBL" id="WOH05512.1"/>
    </source>
</evidence>
<sequence length="377" mass="42385">MATTDSPPVGAILPDDLITEILIRLPVKYIFRCQSVSKAWLSLIKNPNFVKSQLRHSIESFNTNQTLIVNTLDEYEESHTSISLLSVDFRRIVARLRFPFSRGEFDYVPDCILVGSANGIVCLSVALSETPPEYKWHCSPFANRETNTYLWNPATRQSKVIPSYSICHDYRREALGFGFDPIDNDFKVVRIVAPPFSAEVYSANRNAWRKLPGPVVLPFDDAFDVCVNGFLCCTGLYGVMAFDLNKEVMNSGLKFPVTTSNARVTEFDASIALLLWRNKNSSNQIDMWKLDDEACLRGGGVEASWTIVFSVDLDLTVDSVHGYLPRGDILLMTDEGVWCLYDTNKKKATIVPVAIDMHQTFKYTESLVSVSGFKQVN</sequence>
<reference evidence="2" key="1">
    <citation type="journal article" date="2016" name="Nat. Genet.">
        <title>A high-quality carrot genome assembly provides new insights into carotenoid accumulation and asterid genome evolution.</title>
        <authorList>
            <person name="Iorizzo M."/>
            <person name="Ellison S."/>
            <person name="Senalik D."/>
            <person name="Zeng P."/>
            <person name="Satapoomin P."/>
            <person name="Huang J."/>
            <person name="Bowman M."/>
            <person name="Iovene M."/>
            <person name="Sanseverino W."/>
            <person name="Cavagnaro P."/>
            <person name="Yildiz M."/>
            <person name="Macko-Podgorni A."/>
            <person name="Moranska E."/>
            <person name="Grzebelus E."/>
            <person name="Grzebelus D."/>
            <person name="Ashrafi H."/>
            <person name="Zheng Z."/>
            <person name="Cheng S."/>
            <person name="Spooner D."/>
            <person name="Van Deynze A."/>
            <person name="Simon P."/>
        </authorList>
    </citation>
    <scope>NUCLEOTIDE SEQUENCE</scope>
    <source>
        <tissue evidence="2">Leaf</tissue>
    </source>
</reference>
<name>A0AAF1B6A4_DAUCS</name>
<dbReference type="SUPFAM" id="SSF81383">
    <property type="entry name" value="F-box domain"/>
    <property type="match status" value="1"/>
</dbReference>
<dbReference type="Proteomes" id="UP000077755">
    <property type="component" value="Chromosome 6"/>
</dbReference>
<dbReference type="InterPro" id="IPR036047">
    <property type="entry name" value="F-box-like_dom_sf"/>
</dbReference>
<keyword evidence="3" id="KW-1185">Reference proteome</keyword>
<dbReference type="PROSITE" id="PS50181">
    <property type="entry name" value="FBOX"/>
    <property type="match status" value="1"/>
</dbReference>